<accession>A0A517VWD8</accession>
<organism evidence="9 10">
    <name type="scientific">Gimesia aquarii</name>
    <dbReference type="NCBI Taxonomy" id="2527964"/>
    <lineage>
        <taxon>Bacteria</taxon>
        <taxon>Pseudomonadati</taxon>
        <taxon>Planctomycetota</taxon>
        <taxon>Planctomycetia</taxon>
        <taxon>Planctomycetales</taxon>
        <taxon>Planctomycetaceae</taxon>
        <taxon>Gimesia</taxon>
    </lineage>
</organism>
<feature type="compositionally biased region" description="Low complexity" evidence="3">
    <location>
        <begin position="376"/>
        <end position="393"/>
    </location>
</feature>
<evidence type="ECO:0000259" key="5">
    <source>
        <dbReference type="Pfam" id="PF25876"/>
    </source>
</evidence>
<evidence type="ECO:0000256" key="4">
    <source>
        <dbReference type="SAM" id="SignalP"/>
    </source>
</evidence>
<name>A0A517VWD8_9PLAN</name>
<dbReference type="AlphaFoldDB" id="A0A517VWD8"/>
<dbReference type="NCBIfam" id="TIGR01730">
    <property type="entry name" value="RND_mfp"/>
    <property type="match status" value="1"/>
</dbReference>
<sequence length="403" mass="44151" precursor="true">MNELPKRLLSLKILGWLCPLIICSGCNAPPPPAPMKPPTVTVAEPLQKTVIFNEDFTGTLASVATVDIRARVDGILEKVDFEQSTLVKKGDLLFQIERDQYQAALDKANSVLAASNAQLIDSQATLERNEILFKKKAVTPQDLNDATAERDKAKASVMGAKADVEQATIDLNYTRIYAPITGEIGRTLVDAGNLVGSGENTLLTTIVTMDPIYVYFDASERLLLEALKKKQTPHEKNPLKVYVGLSNEEGFPHKGVLDYASNTVDPGTGTIQLRAIFENKKGLLYPGVYVRVRVPGNPIPNAVLVHDVAIGTDLAGKYLLIVGKDNIVEKRQVELGQLENNMRVILKGVKPGEKYIYEGIQRARPGRPVTIKNEPPKQTNSQKQTQPKTQTSNKKPKPVPASK</sequence>
<evidence type="ECO:0000256" key="3">
    <source>
        <dbReference type="SAM" id="MobiDB-lite"/>
    </source>
</evidence>
<dbReference type="Pfam" id="PF25944">
    <property type="entry name" value="Beta-barrel_RND"/>
    <property type="match status" value="1"/>
</dbReference>
<evidence type="ECO:0000259" key="6">
    <source>
        <dbReference type="Pfam" id="PF25917"/>
    </source>
</evidence>
<evidence type="ECO:0000259" key="8">
    <source>
        <dbReference type="Pfam" id="PF25967"/>
    </source>
</evidence>
<dbReference type="PANTHER" id="PTHR30158">
    <property type="entry name" value="ACRA/E-RELATED COMPONENT OF DRUG EFFLUX TRANSPORTER"/>
    <property type="match status" value="1"/>
</dbReference>
<dbReference type="GO" id="GO:0046677">
    <property type="term" value="P:response to antibiotic"/>
    <property type="evidence" value="ECO:0007669"/>
    <property type="project" value="TreeGrafter"/>
</dbReference>
<evidence type="ECO:0000256" key="1">
    <source>
        <dbReference type="ARBA" id="ARBA00004196"/>
    </source>
</evidence>
<dbReference type="Gene3D" id="2.40.50.100">
    <property type="match status" value="1"/>
</dbReference>
<dbReference type="Gene3D" id="1.10.287.470">
    <property type="entry name" value="Helix hairpin bin"/>
    <property type="match status" value="1"/>
</dbReference>
<gene>
    <name evidence="9" type="primary">bepF_2</name>
    <name evidence="9" type="ORF">V144x_27870</name>
</gene>
<dbReference type="Pfam" id="PF25917">
    <property type="entry name" value="BSH_RND"/>
    <property type="match status" value="1"/>
</dbReference>
<feature type="region of interest" description="Disordered" evidence="3">
    <location>
        <begin position="364"/>
        <end position="403"/>
    </location>
</feature>
<dbReference type="EMBL" id="CP037920">
    <property type="protein sequence ID" value="QDT97314.1"/>
    <property type="molecule type" value="Genomic_DNA"/>
</dbReference>
<dbReference type="Gene3D" id="2.40.30.170">
    <property type="match status" value="1"/>
</dbReference>
<feature type="domain" description="Multidrug resistance protein MdtA-like C-terminal permuted SH3" evidence="8">
    <location>
        <begin position="301"/>
        <end position="362"/>
    </location>
</feature>
<dbReference type="Proteomes" id="UP000318704">
    <property type="component" value="Chromosome"/>
</dbReference>
<keyword evidence="4" id="KW-0732">Signal</keyword>
<evidence type="ECO:0000313" key="10">
    <source>
        <dbReference type="Proteomes" id="UP000318704"/>
    </source>
</evidence>
<proteinExistence type="inferred from homology"/>
<evidence type="ECO:0000256" key="2">
    <source>
        <dbReference type="ARBA" id="ARBA00009477"/>
    </source>
</evidence>
<reference evidence="9 10" key="1">
    <citation type="submission" date="2019-03" db="EMBL/GenBank/DDBJ databases">
        <title>Deep-cultivation of Planctomycetes and their phenomic and genomic characterization uncovers novel biology.</title>
        <authorList>
            <person name="Wiegand S."/>
            <person name="Jogler M."/>
            <person name="Boedeker C."/>
            <person name="Pinto D."/>
            <person name="Vollmers J."/>
            <person name="Rivas-Marin E."/>
            <person name="Kohn T."/>
            <person name="Peeters S.H."/>
            <person name="Heuer A."/>
            <person name="Rast P."/>
            <person name="Oberbeckmann S."/>
            <person name="Bunk B."/>
            <person name="Jeske O."/>
            <person name="Meyerdierks A."/>
            <person name="Storesund J.E."/>
            <person name="Kallscheuer N."/>
            <person name="Luecker S."/>
            <person name="Lage O.M."/>
            <person name="Pohl T."/>
            <person name="Merkel B.J."/>
            <person name="Hornburger P."/>
            <person name="Mueller R.-W."/>
            <person name="Bruemmer F."/>
            <person name="Labrenz M."/>
            <person name="Spormann A.M."/>
            <person name="Op den Camp H."/>
            <person name="Overmann J."/>
            <person name="Amann R."/>
            <person name="Jetten M.S.M."/>
            <person name="Mascher T."/>
            <person name="Medema M.H."/>
            <person name="Devos D.P."/>
            <person name="Kaster A.-K."/>
            <person name="Ovreas L."/>
            <person name="Rohde M."/>
            <person name="Galperin M.Y."/>
            <person name="Jogler C."/>
        </authorList>
    </citation>
    <scope>NUCLEOTIDE SEQUENCE [LARGE SCALE GENOMIC DNA]</scope>
    <source>
        <strain evidence="9 10">V144</strain>
    </source>
</reference>
<feature type="signal peptide" evidence="4">
    <location>
        <begin position="1"/>
        <end position="28"/>
    </location>
</feature>
<dbReference type="PANTHER" id="PTHR30158:SF10">
    <property type="entry name" value="CATION EFFLUX PUMP"/>
    <property type="match status" value="1"/>
</dbReference>
<dbReference type="GO" id="GO:0005886">
    <property type="term" value="C:plasma membrane"/>
    <property type="evidence" value="ECO:0007669"/>
    <property type="project" value="TreeGrafter"/>
</dbReference>
<comment type="similarity">
    <text evidence="2">Belongs to the membrane fusion protein (MFP) (TC 8.A.1) family.</text>
</comment>
<feature type="domain" description="Multidrug resistance protein MdtA-like beta-barrel" evidence="7">
    <location>
        <begin position="211"/>
        <end position="294"/>
    </location>
</feature>
<feature type="domain" description="Multidrug resistance protein MdtA-like alpha-helical hairpin" evidence="5">
    <location>
        <begin position="105"/>
        <end position="174"/>
    </location>
</feature>
<dbReference type="Pfam" id="PF25967">
    <property type="entry name" value="RND-MFP_C"/>
    <property type="match status" value="1"/>
</dbReference>
<dbReference type="GO" id="GO:0022857">
    <property type="term" value="F:transmembrane transporter activity"/>
    <property type="evidence" value="ECO:0007669"/>
    <property type="project" value="InterPro"/>
</dbReference>
<dbReference type="KEGG" id="gaw:V144x_27870"/>
<dbReference type="SUPFAM" id="SSF111369">
    <property type="entry name" value="HlyD-like secretion proteins"/>
    <property type="match status" value="1"/>
</dbReference>
<evidence type="ECO:0000259" key="7">
    <source>
        <dbReference type="Pfam" id="PF25944"/>
    </source>
</evidence>
<dbReference type="RefSeq" id="WP_144985679.1">
    <property type="nucleotide sequence ID" value="NZ_CP037920.1"/>
</dbReference>
<feature type="chain" id="PRO_5022187615" evidence="4">
    <location>
        <begin position="29"/>
        <end position="403"/>
    </location>
</feature>
<dbReference type="Gene3D" id="2.40.420.20">
    <property type="match status" value="1"/>
</dbReference>
<dbReference type="InterPro" id="IPR058627">
    <property type="entry name" value="MdtA-like_C"/>
</dbReference>
<dbReference type="InterPro" id="IPR058626">
    <property type="entry name" value="MdtA-like_b-barrel"/>
</dbReference>
<dbReference type="Pfam" id="PF25876">
    <property type="entry name" value="HH_MFP_RND"/>
    <property type="match status" value="1"/>
</dbReference>
<evidence type="ECO:0000313" key="9">
    <source>
        <dbReference type="EMBL" id="QDT97314.1"/>
    </source>
</evidence>
<dbReference type="GO" id="GO:0030313">
    <property type="term" value="C:cell envelope"/>
    <property type="evidence" value="ECO:0007669"/>
    <property type="project" value="UniProtKB-SubCell"/>
</dbReference>
<feature type="domain" description="Multidrug resistance protein MdtA-like barrel-sandwich hybrid" evidence="6">
    <location>
        <begin position="65"/>
        <end position="206"/>
    </location>
</feature>
<protein>
    <submittedName>
        <fullName evidence="9">Efflux pump periplasmic linker BepF</fullName>
    </submittedName>
</protein>
<dbReference type="InterPro" id="IPR058625">
    <property type="entry name" value="MdtA-like_BSH"/>
</dbReference>
<dbReference type="InterPro" id="IPR058624">
    <property type="entry name" value="MdtA-like_HH"/>
</dbReference>
<dbReference type="InterPro" id="IPR006143">
    <property type="entry name" value="RND_pump_MFP"/>
</dbReference>
<comment type="subcellular location">
    <subcellularLocation>
        <location evidence="1">Cell envelope</location>
    </subcellularLocation>
</comment>